<feature type="signal peptide" evidence="1">
    <location>
        <begin position="1"/>
        <end position="22"/>
    </location>
</feature>
<name>A0ABT1MCZ5_9BACT</name>
<proteinExistence type="predicted"/>
<evidence type="ECO:0000256" key="1">
    <source>
        <dbReference type="SAM" id="SignalP"/>
    </source>
</evidence>
<organism evidence="2 3">
    <name type="scientific">Coprobacter tertius</name>
    <dbReference type="NCBI Taxonomy" id="2944915"/>
    <lineage>
        <taxon>Bacteria</taxon>
        <taxon>Pseudomonadati</taxon>
        <taxon>Bacteroidota</taxon>
        <taxon>Bacteroidia</taxon>
        <taxon>Bacteroidales</taxon>
        <taxon>Barnesiellaceae</taxon>
        <taxon>Coprobacter</taxon>
    </lineage>
</organism>
<keyword evidence="3" id="KW-1185">Reference proteome</keyword>
<dbReference type="InterPro" id="IPR006530">
    <property type="entry name" value="YD"/>
</dbReference>
<accession>A0ABT1MCZ5</accession>
<feature type="chain" id="PRO_5047254261" description="YD repeat (Two copies)" evidence="1">
    <location>
        <begin position="23"/>
        <end position="1004"/>
    </location>
</feature>
<dbReference type="RefSeq" id="WP_255025000.1">
    <property type="nucleotide sequence ID" value="NZ_JANDHW010000001.1"/>
</dbReference>
<protein>
    <recommendedName>
        <fullName evidence="4">YD repeat (Two copies)</fullName>
    </recommendedName>
</protein>
<gene>
    <name evidence="2" type="ORF">NMU02_00200</name>
</gene>
<dbReference type="Proteomes" id="UP001205603">
    <property type="component" value="Unassembled WGS sequence"/>
</dbReference>
<evidence type="ECO:0000313" key="3">
    <source>
        <dbReference type="Proteomes" id="UP001205603"/>
    </source>
</evidence>
<dbReference type="NCBIfam" id="TIGR01643">
    <property type="entry name" value="YD_repeat_2x"/>
    <property type="match status" value="1"/>
</dbReference>
<comment type="caution">
    <text evidence="2">The sequence shown here is derived from an EMBL/GenBank/DDBJ whole genome shotgun (WGS) entry which is preliminary data.</text>
</comment>
<keyword evidence="1" id="KW-0732">Signal</keyword>
<evidence type="ECO:0008006" key="4">
    <source>
        <dbReference type="Google" id="ProtNLM"/>
    </source>
</evidence>
<sequence>MKTRMLTAAIVCLLALCSKSIAQDTDPISVSRPEILPTTPAAAALIRNVTYPVNYSSGLVDINIPIYEIKIGEITLPIALSYHASGFRPNSTGKSWVGEGWSLSAEPSISRSIAGQDDFDTYGYYSMGCSSKRNDVNFLYKWAKGEDDGQPDQFFYSLIDKSGSFYFSYKRDNDTRVIKTHPYQPVEITTNRFESSRFGHEFHITDENGFQYHFGRSISGNKIYMERSATSYNVLQDATDWKVISWKGTEIISPSRRDTVSFIYDEYQHMTDIDKGNDFLQIEDRSTYTGAVTGEKIYPKLTNFINNRTYINSVDVTEPSSLLNIILNEVSVGAMPEKHPIMKELMLKKISYRGGWTEFQRDAYQNLEYISVYDIAGGLLKKVRFYYSDFSDSRSKSCFLLDSIDVIDSDGKMVERYRMGYYDHSYTPLHGSLREPDHWGFWKKDLSGEPSQTMTAIAKPKERIKVSNVISGIPHDNLELTVMGDEKQAGELTCRRGVLKSIVFPTGGITQFDYEQNYYGPEKTPARLVGGLHIREIREYDPVSGKTMIKRLEYGPGSMLHIPNDYDYYYSQEIEYYVNGNRYESVRSRNYMARPKTNFLYPGGMPIMYEDITEYRLYVNGNDTVDAGKTVYNYLFYDGTYADSLLFDSTTIVIDTKNDWRRGQLVSKKMYERKGTIYNLVVSEDYKYKEMNTDSIPAGQIFQKVVRQGLTREEEDRLSKYSDHYDWRYYYIQTGCKVPESITTKQYFGNDSVVSVKSYTYYEPTTGKTPLLAPIRITTKSSEGKTIVDERKYPQTITYTGENETARQRLIQERRLTTLLQSRHYKDLETNGTTQNAYFGDFGGLLLQKSLSQKNNGNGIEEERIQFMRYDKYGNPVYIIQDGYKKVVYIWGYNYRYPIAEITNATYEEVTSIISESSLETISSNPLLLDSDVKALNLLRTYLPEANVITFTHQPGVGVTSRTEADGRTLYYDYDAAGRLICLWFKDKNGKKSVIESYRYHYMN</sequence>
<dbReference type="EMBL" id="JANDHW010000001">
    <property type="protein sequence ID" value="MCP9610513.1"/>
    <property type="molecule type" value="Genomic_DNA"/>
</dbReference>
<evidence type="ECO:0000313" key="2">
    <source>
        <dbReference type="EMBL" id="MCP9610513.1"/>
    </source>
</evidence>
<reference evidence="2 3" key="1">
    <citation type="submission" date="2022-07" db="EMBL/GenBank/DDBJ databases">
        <title>Fecal culturing of patients with breast cancer.</title>
        <authorList>
            <person name="Teng N.M.Y."/>
            <person name="Kiu R."/>
            <person name="Evans R."/>
            <person name="Baker D.J."/>
            <person name="Zenner C."/>
            <person name="Robinson S.D."/>
            <person name="Hall L.J."/>
        </authorList>
    </citation>
    <scope>NUCLEOTIDE SEQUENCE [LARGE SCALE GENOMIC DNA]</scope>
    <source>
        <strain evidence="2 3">LH1063</strain>
    </source>
</reference>